<name>A0A443SKE3_9ACAR</name>
<proteinExistence type="predicted"/>
<accession>A0A443SKE3</accession>
<comment type="caution">
    <text evidence="2">The sequence shown here is derived from an EMBL/GenBank/DDBJ whole genome shotgun (WGS) entry which is preliminary data.</text>
</comment>
<feature type="compositionally biased region" description="Polar residues" evidence="1">
    <location>
        <begin position="130"/>
        <end position="143"/>
    </location>
</feature>
<keyword evidence="3" id="KW-1185">Reference proteome</keyword>
<dbReference type="EMBL" id="NCKV01001653">
    <property type="protein sequence ID" value="RWS27963.1"/>
    <property type="molecule type" value="Genomic_DNA"/>
</dbReference>
<dbReference type="Proteomes" id="UP000288716">
    <property type="component" value="Unassembled WGS sequence"/>
</dbReference>
<dbReference type="OrthoDB" id="515401at2759"/>
<gene>
    <name evidence="2" type="ORF">B4U80_08655</name>
</gene>
<sequence>MIVPDDMDVFYHPMSESNSNMNAASYYNSSSIRPQSLNYARVSGQVCRPHFHSALHPWISAADTKGPPMVPHPAHHSGAPWCSPFTSKPSPHHANHSRMAVHAHGPSASSHSSPHLFTFPPTPPKDATPDNVSGHSQPSATNTANVSISEFGGTSLCSSSDASLEMKSHYVGSSHHPMITSWGSTLSNSASCNKQREVYKIADD</sequence>
<dbReference type="VEuPathDB" id="VectorBase:LDEU004077"/>
<feature type="compositionally biased region" description="Basic residues" evidence="1">
    <location>
        <begin position="90"/>
        <end position="101"/>
    </location>
</feature>
<protein>
    <submittedName>
        <fullName evidence="2">GATA-C-like protein</fullName>
    </submittedName>
</protein>
<feature type="region of interest" description="Disordered" evidence="1">
    <location>
        <begin position="81"/>
        <end position="143"/>
    </location>
</feature>
<evidence type="ECO:0000313" key="3">
    <source>
        <dbReference type="Proteomes" id="UP000288716"/>
    </source>
</evidence>
<dbReference type="STRING" id="299467.A0A443SKE3"/>
<evidence type="ECO:0000256" key="1">
    <source>
        <dbReference type="SAM" id="MobiDB-lite"/>
    </source>
</evidence>
<organism evidence="2 3">
    <name type="scientific">Leptotrombidium deliense</name>
    <dbReference type="NCBI Taxonomy" id="299467"/>
    <lineage>
        <taxon>Eukaryota</taxon>
        <taxon>Metazoa</taxon>
        <taxon>Ecdysozoa</taxon>
        <taxon>Arthropoda</taxon>
        <taxon>Chelicerata</taxon>
        <taxon>Arachnida</taxon>
        <taxon>Acari</taxon>
        <taxon>Acariformes</taxon>
        <taxon>Trombidiformes</taxon>
        <taxon>Prostigmata</taxon>
        <taxon>Anystina</taxon>
        <taxon>Parasitengona</taxon>
        <taxon>Trombiculoidea</taxon>
        <taxon>Trombiculidae</taxon>
        <taxon>Leptotrombidium</taxon>
    </lineage>
</organism>
<evidence type="ECO:0000313" key="2">
    <source>
        <dbReference type="EMBL" id="RWS27963.1"/>
    </source>
</evidence>
<feature type="compositionally biased region" description="Low complexity" evidence="1">
    <location>
        <begin position="102"/>
        <end position="115"/>
    </location>
</feature>
<dbReference type="AlphaFoldDB" id="A0A443SKE3"/>
<reference evidence="2 3" key="1">
    <citation type="journal article" date="2018" name="Gigascience">
        <title>Genomes of trombidid mites reveal novel predicted allergens and laterally-transferred genes associated with secondary metabolism.</title>
        <authorList>
            <person name="Dong X."/>
            <person name="Chaisiri K."/>
            <person name="Xia D."/>
            <person name="Armstrong S.D."/>
            <person name="Fang Y."/>
            <person name="Donnelly M.J."/>
            <person name="Kadowaki T."/>
            <person name="McGarry J.W."/>
            <person name="Darby A.C."/>
            <person name="Makepeace B.L."/>
        </authorList>
    </citation>
    <scope>NUCLEOTIDE SEQUENCE [LARGE SCALE GENOMIC DNA]</scope>
    <source>
        <strain evidence="2">UoL-UT</strain>
    </source>
</reference>